<feature type="domain" description="SCP" evidence="2">
    <location>
        <begin position="115"/>
        <end position="254"/>
    </location>
</feature>
<dbReference type="Pfam" id="PF00188">
    <property type="entry name" value="CAP"/>
    <property type="match status" value="1"/>
</dbReference>
<sequence length="328" mass="37580">MPSGSCIDRITFKSERQFVALQESANAEMGGVKMEAVLVVAHCAAVIGHQRFIVVKKQKVPCAEQSGIWSLSCKNESGKLLRLAHERTRERRSPSFFPTYNQFPNWLIASVPPNEFMKLWITNEHNRYRRLVPATDMRMMYWSDELAMSAQRHANRCDFRHSRDRVNVGENIWAAPFANYSEAVGRWFDEVYDPRCQCKHAYKHCCGHYVQVVWARSNLVGCGYARCRDVWGVEGRGHRHVFVCHYNPQGNTVFVTGNGQLFAVPAFTWASNDKQRCSECPSDAPACYKGLCYMPSSGESPPRILTQSNNDKVDDVESRDAMNRRRRL</sequence>
<dbReference type="SMART" id="SM00198">
    <property type="entry name" value="SCP"/>
    <property type="match status" value="1"/>
</dbReference>
<dbReference type="Gene3D" id="3.40.33.10">
    <property type="entry name" value="CAP"/>
    <property type="match status" value="1"/>
</dbReference>
<protein>
    <submittedName>
        <fullName evidence="5">SCP domain-containing protein</fullName>
    </submittedName>
</protein>
<name>A0A183URX5_TOXCA</name>
<proteinExistence type="predicted"/>
<dbReference type="WBParaSite" id="TCNE_0001124501-mRNA-1">
    <property type="protein sequence ID" value="TCNE_0001124501-mRNA-1"/>
    <property type="gene ID" value="TCNE_0001124501"/>
</dbReference>
<gene>
    <name evidence="3" type="ORF">TCNE_LOCUS11245</name>
</gene>
<dbReference type="GO" id="GO:0005576">
    <property type="term" value="C:extracellular region"/>
    <property type="evidence" value="ECO:0007669"/>
    <property type="project" value="InterPro"/>
</dbReference>
<dbReference type="AlphaFoldDB" id="A0A183URX5"/>
<keyword evidence="4" id="KW-1185">Reference proteome</keyword>
<evidence type="ECO:0000256" key="1">
    <source>
        <dbReference type="SAM" id="MobiDB-lite"/>
    </source>
</evidence>
<dbReference type="CDD" id="cd05380">
    <property type="entry name" value="CAP_euk"/>
    <property type="match status" value="1"/>
</dbReference>
<dbReference type="Proteomes" id="UP000050794">
    <property type="component" value="Unassembled WGS sequence"/>
</dbReference>
<reference evidence="3 4" key="2">
    <citation type="submission" date="2018-11" db="EMBL/GenBank/DDBJ databases">
        <authorList>
            <consortium name="Pathogen Informatics"/>
        </authorList>
    </citation>
    <scope>NUCLEOTIDE SEQUENCE [LARGE SCALE GENOMIC DNA]</scope>
</reference>
<organism evidence="4 5">
    <name type="scientific">Toxocara canis</name>
    <name type="common">Canine roundworm</name>
    <dbReference type="NCBI Taxonomy" id="6265"/>
    <lineage>
        <taxon>Eukaryota</taxon>
        <taxon>Metazoa</taxon>
        <taxon>Ecdysozoa</taxon>
        <taxon>Nematoda</taxon>
        <taxon>Chromadorea</taxon>
        <taxon>Rhabditida</taxon>
        <taxon>Spirurina</taxon>
        <taxon>Ascaridomorpha</taxon>
        <taxon>Ascaridoidea</taxon>
        <taxon>Toxocaridae</taxon>
        <taxon>Toxocara</taxon>
    </lineage>
</organism>
<reference evidence="5" key="1">
    <citation type="submission" date="2016-06" db="UniProtKB">
        <authorList>
            <consortium name="WormBaseParasite"/>
        </authorList>
    </citation>
    <scope>IDENTIFICATION</scope>
</reference>
<dbReference type="InterPro" id="IPR018244">
    <property type="entry name" value="Allrgn_V5/Tpx1_CS"/>
</dbReference>
<dbReference type="PRINTS" id="PR00837">
    <property type="entry name" value="V5TPXLIKE"/>
</dbReference>
<dbReference type="InterPro" id="IPR035940">
    <property type="entry name" value="CAP_sf"/>
</dbReference>
<evidence type="ECO:0000313" key="4">
    <source>
        <dbReference type="Proteomes" id="UP000050794"/>
    </source>
</evidence>
<dbReference type="InterPro" id="IPR001283">
    <property type="entry name" value="CRISP-related"/>
</dbReference>
<evidence type="ECO:0000313" key="3">
    <source>
        <dbReference type="EMBL" id="VDM42566.1"/>
    </source>
</evidence>
<dbReference type="InterPro" id="IPR014044">
    <property type="entry name" value="CAP_dom"/>
</dbReference>
<dbReference type="EMBL" id="UYWY01020794">
    <property type="protein sequence ID" value="VDM42566.1"/>
    <property type="molecule type" value="Genomic_DNA"/>
</dbReference>
<feature type="compositionally biased region" description="Basic and acidic residues" evidence="1">
    <location>
        <begin position="311"/>
        <end position="328"/>
    </location>
</feature>
<dbReference type="PROSITE" id="PS01009">
    <property type="entry name" value="CRISP_1"/>
    <property type="match status" value="1"/>
</dbReference>
<feature type="region of interest" description="Disordered" evidence="1">
    <location>
        <begin position="299"/>
        <end position="328"/>
    </location>
</feature>
<dbReference type="PANTHER" id="PTHR10334">
    <property type="entry name" value="CYSTEINE-RICH SECRETORY PROTEIN-RELATED"/>
    <property type="match status" value="1"/>
</dbReference>
<evidence type="ECO:0000259" key="2">
    <source>
        <dbReference type="SMART" id="SM00198"/>
    </source>
</evidence>
<dbReference type="SUPFAM" id="SSF55797">
    <property type="entry name" value="PR-1-like"/>
    <property type="match status" value="1"/>
</dbReference>
<evidence type="ECO:0000313" key="5">
    <source>
        <dbReference type="WBParaSite" id="TCNE_0001124501-mRNA-1"/>
    </source>
</evidence>
<accession>A0A183URX5</accession>